<dbReference type="GO" id="GO:0003677">
    <property type="term" value="F:DNA binding"/>
    <property type="evidence" value="ECO:0007669"/>
    <property type="project" value="UniProtKB-KW"/>
</dbReference>
<dbReference type="PRINTS" id="PR00038">
    <property type="entry name" value="HTHLUXR"/>
</dbReference>
<protein>
    <submittedName>
        <fullName evidence="7">FixJ family two-component response regulator</fullName>
    </submittedName>
    <submittedName>
        <fullName evidence="8">Two component transcriptional regulator, LuxR family</fullName>
    </submittedName>
</protein>
<dbReference type="InterPro" id="IPR011006">
    <property type="entry name" value="CheY-like_superfamily"/>
</dbReference>
<keyword evidence="3" id="KW-0804">Transcription</keyword>
<dbReference type="GO" id="GO:0000160">
    <property type="term" value="P:phosphorelay signal transduction system"/>
    <property type="evidence" value="ECO:0007669"/>
    <property type="project" value="InterPro"/>
</dbReference>
<dbReference type="SUPFAM" id="SSF52172">
    <property type="entry name" value="CheY-like"/>
    <property type="match status" value="1"/>
</dbReference>
<dbReference type="PROSITE" id="PS50043">
    <property type="entry name" value="HTH_LUXR_2"/>
    <property type="match status" value="1"/>
</dbReference>
<dbReference type="InterPro" id="IPR001789">
    <property type="entry name" value="Sig_transdc_resp-reg_receiver"/>
</dbReference>
<dbReference type="SMART" id="SM00421">
    <property type="entry name" value="HTH_LUXR"/>
    <property type="match status" value="1"/>
</dbReference>
<keyword evidence="10" id="KW-1185">Reference proteome</keyword>
<keyword evidence="4" id="KW-0597">Phosphoprotein</keyword>
<dbReference type="SUPFAM" id="SSF46894">
    <property type="entry name" value="C-terminal effector domain of the bipartite response regulators"/>
    <property type="match status" value="1"/>
</dbReference>
<dbReference type="CDD" id="cd06170">
    <property type="entry name" value="LuxR_C_like"/>
    <property type="match status" value="1"/>
</dbReference>
<evidence type="ECO:0000256" key="4">
    <source>
        <dbReference type="PROSITE-ProRule" id="PRU00169"/>
    </source>
</evidence>
<evidence type="ECO:0000313" key="9">
    <source>
        <dbReference type="Proteomes" id="UP000183529"/>
    </source>
</evidence>
<dbReference type="AlphaFoldDB" id="A0AAQ1GFH9"/>
<evidence type="ECO:0000313" key="10">
    <source>
        <dbReference type="Proteomes" id="UP000247515"/>
    </source>
</evidence>
<dbReference type="EMBL" id="QJJV01000007">
    <property type="protein sequence ID" value="PXX16980.1"/>
    <property type="molecule type" value="Genomic_DNA"/>
</dbReference>
<evidence type="ECO:0000256" key="2">
    <source>
        <dbReference type="ARBA" id="ARBA00023125"/>
    </source>
</evidence>
<dbReference type="EMBL" id="FNZM01000007">
    <property type="protein sequence ID" value="SEJ67673.1"/>
    <property type="molecule type" value="Genomic_DNA"/>
</dbReference>
<feature type="modified residue" description="4-aspartylphosphate" evidence="4">
    <location>
        <position position="57"/>
    </location>
</feature>
<keyword evidence="1" id="KW-0805">Transcription regulation</keyword>
<dbReference type="InterPro" id="IPR000792">
    <property type="entry name" value="Tscrpt_reg_LuxR_C"/>
</dbReference>
<evidence type="ECO:0000313" key="8">
    <source>
        <dbReference type="EMBL" id="SEJ67673.1"/>
    </source>
</evidence>
<keyword evidence="2" id="KW-0238">DNA-binding</keyword>
<dbReference type="PANTHER" id="PTHR44688">
    <property type="entry name" value="DNA-BINDING TRANSCRIPTIONAL ACTIVATOR DEVR_DOSR"/>
    <property type="match status" value="1"/>
</dbReference>
<proteinExistence type="predicted"/>
<name>A0AAQ1GFH9_9BURK</name>
<evidence type="ECO:0000256" key="1">
    <source>
        <dbReference type="ARBA" id="ARBA00023015"/>
    </source>
</evidence>
<feature type="domain" description="Response regulatory" evidence="6">
    <location>
        <begin position="7"/>
        <end position="119"/>
    </location>
</feature>
<dbReference type="PANTHER" id="PTHR44688:SF16">
    <property type="entry name" value="DNA-BINDING TRANSCRIPTIONAL ACTIVATOR DEVR_DOSR"/>
    <property type="match status" value="1"/>
</dbReference>
<dbReference type="Gene3D" id="3.40.50.2300">
    <property type="match status" value="1"/>
</dbReference>
<evidence type="ECO:0000313" key="7">
    <source>
        <dbReference type="EMBL" id="PXX16980.1"/>
    </source>
</evidence>
<dbReference type="InterPro" id="IPR036388">
    <property type="entry name" value="WH-like_DNA-bd_sf"/>
</dbReference>
<dbReference type="Gene3D" id="1.10.10.10">
    <property type="entry name" value="Winged helix-like DNA-binding domain superfamily/Winged helix DNA-binding domain"/>
    <property type="match status" value="1"/>
</dbReference>
<feature type="domain" description="HTH luxR-type" evidence="5">
    <location>
        <begin position="135"/>
        <end position="200"/>
    </location>
</feature>
<dbReference type="Pfam" id="PF00072">
    <property type="entry name" value="Response_reg"/>
    <property type="match status" value="1"/>
</dbReference>
<reference evidence="8 9" key="1">
    <citation type="submission" date="2016-10" db="EMBL/GenBank/DDBJ databases">
        <authorList>
            <person name="Varghese N."/>
            <person name="Submissions S."/>
        </authorList>
    </citation>
    <scope>NUCLEOTIDE SEQUENCE [LARGE SCALE GENOMIC DNA]</scope>
    <source>
        <strain evidence="8 9">LMG 22274</strain>
    </source>
</reference>
<sequence>MNTPQSLVFVVDDDEPIRKAFSRLLGSAGYVVQTFGCAGDFLACADLTSQPACLLLDLGLPDLSGIALQRRLPCRVPTIFVSGHVGARAAIAAMKAGATDFLLKPVDEAPLLEAVERALALARQLFEQRAQNAEIQRRVAQLTPREREVMALVVAGRPNKLVADELGAAEKTIKIHRARVMEKMRAGSLADLVRLAERADLDSPAAERGDALAGSAEGRRFA</sequence>
<dbReference type="GO" id="GO:0006355">
    <property type="term" value="P:regulation of DNA-templated transcription"/>
    <property type="evidence" value="ECO:0007669"/>
    <property type="project" value="InterPro"/>
</dbReference>
<comment type="caution">
    <text evidence="8">The sequence shown here is derived from an EMBL/GenBank/DDBJ whole genome shotgun (WGS) entry which is preliminary data.</text>
</comment>
<dbReference type="GeneID" id="61306810"/>
<organism evidence="8 9">
    <name type="scientific">Paraburkholderia tropica</name>
    <dbReference type="NCBI Taxonomy" id="92647"/>
    <lineage>
        <taxon>Bacteria</taxon>
        <taxon>Pseudomonadati</taxon>
        <taxon>Pseudomonadota</taxon>
        <taxon>Betaproteobacteria</taxon>
        <taxon>Burkholderiales</taxon>
        <taxon>Burkholderiaceae</taxon>
        <taxon>Paraburkholderia</taxon>
    </lineage>
</organism>
<dbReference type="RefSeq" id="WP_074983547.1">
    <property type="nucleotide sequence ID" value="NZ_CADFGN010000008.1"/>
</dbReference>
<dbReference type="Pfam" id="PF00196">
    <property type="entry name" value="GerE"/>
    <property type="match status" value="1"/>
</dbReference>
<evidence type="ECO:0000256" key="3">
    <source>
        <dbReference type="ARBA" id="ARBA00023163"/>
    </source>
</evidence>
<evidence type="ECO:0000259" key="6">
    <source>
        <dbReference type="PROSITE" id="PS50110"/>
    </source>
</evidence>
<dbReference type="SMART" id="SM00448">
    <property type="entry name" value="REC"/>
    <property type="match status" value="1"/>
</dbReference>
<reference evidence="7 10" key="2">
    <citation type="submission" date="2018-05" db="EMBL/GenBank/DDBJ databases">
        <title>Genomic Encyclopedia of Type Strains, Phase IV (KMG-V): Genome sequencing to study the core and pangenomes of soil and plant-associated prokaryotes.</title>
        <authorList>
            <person name="Whitman W."/>
        </authorList>
    </citation>
    <scope>NUCLEOTIDE SEQUENCE [LARGE SCALE GENOMIC DNA]</scope>
    <source>
        <strain evidence="7 10">SIr-6563</strain>
    </source>
</reference>
<dbReference type="InterPro" id="IPR016032">
    <property type="entry name" value="Sig_transdc_resp-reg_C-effctor"/>
</dbReference>
<gene>
    <name evidence="7" type="ORF">C7400_107189</name>
    <name evidence="8" type="ORF">SAMN05216550_107126</name>
</gene>
<dbReference type="Proteomes" id="UP000247515">
    <property type="component" value="Unassembled WGS sequence"/>
</dbReference>
<dbReference type="Proteomes" id="UP000183529">
    <property type="component" value="Unassembled WGS sequence"/>
</dbReference>
<dbReference type="PROSITE" id="PS50110">
    <property type="entry name" value="RESPONSE_REGULATORY"/>
    <property type="match status" value="1"/>
</dbReference>
<evidence type="ECO:0000259" key="5">
    <source>
        <dbReference type="PROSITE" id="PS50043"/>
    </source>
</evidence>
<accession>A0AAQ1GFH9</accession>